<feature type="region of interest" description="Disordered" evidence="1">
    <location>
        <begin position="1"/>
        <end position="88"/>
    </location>
</feature>
<protein>
    <submittedName>
        <fullName evidence="3">Uncharacterized LOC128092246 homolog isoform X1</fullName>
    </submittedName>
</protein>
<evidence type="ECO:0000313" key="2">
    <source>
        <dbReference type="Proteomes" id="UP001652580"/>
    </source>
</evidence>
<sequence>MRCPPNVHPQPALLHPDARGSRSAVRRACGAGGRVGGRRASGTLGSSGPRVESGARGSAPPAARPRCRDARGQRGELQGNFSQGKRPVVPTRSLPAFCLFSCRRLESGRVPRRSPCAARPAPLAGAPGRPYADPSARPSGGRPAPAPAPGPAPRPPSEKPRSPQGRAPACARGAGRRLIFENMYLGDSHVLLSTLCWCCHRKIWLHSGEVCCGCRTDPPRP</sequence>
<feature type="region of interest" description="Disordered" evidence="1">
    <location>
        <begin position="111"/>
        <end position="170"/>
    </location>
</feature>
<dbReference type="Proteomes" id="UP001652580">
    <property type="component" value="Chromosome 10"/>
</dbReference>
<feature type="compositionally biased region" description="Low complexity" evidence="1">
    <location>
        <begin position="113"/>
        <end position="143"/>
    </location>
</feature>
<reference evidence="3" key="1">
    <citation type="submission" date="2025-08" db="UniProtKB">
        <authorList>
            <consortium name="RefSeq"/>
        </authorList>
    </citation>
    <scope>IDENTIFICATION</scope>
</reference>
<feature type="compositionally biased region" description="Pro residues" evidence="1">
    <location>
        <begin position="144"/>
        <end position="155"/>
    </location>
</feature>
<name>A0ABM3U9K9_BALAC</name>
<proteinExistence type="predicted"/>
<keyword evidence="2" id="KW-1185">Reference proteome</keyword>
<evidence type="ECO:0000256" key="1">
    <source>
        <dbReference type="SAM" id="MobiDB-lite"/>
    </source>
</evidence>
<organism evidence="2 3">
    <name type="scientific">Balaenoptera acutorostrata</name>
    <name type="common">Common minke whale</name>
    <name type="synonym">Balaena rostrata</name>
    <dbReference type="NCBI Taxonomy" id="9767"/>
    <lineage>
        <taxon>Eukaryota</taxon>
        <taxon>Metazoa</taxon>
        <taxon>Chordata</taxon>
        <taxon>Craniata</taxon>
        <taxon>Vertebrata</taxon>
        <taxon>Euteleostomi</taxon>
        <taxon>Mammalia</taxon>
        <taxon>Eutheria</taxon>
        <taxon>Laurasiatheria</taxon>
        <taxon>Artiodactyla</taxon>
        <taxon>Whippomorpha</taxon>
        <taxon>Cetacea</taxon>
        <taxon>Mysticeti</taxon>
        <taxon>Balaenopteridae</taxon>
        <taxon>Balaenoptera</taxon>
    </lineage>
</organism>
<evidence type="ECO:0000313" key="3">
    <source>
        <dbReference type="RefSeq" id="XP_057411034.1"/>
    </source>
</evidence>
<dbReference type="RefSeq" id="XP_057411034.1">
    <property type="nucleotide sequence ID" value="XM_057555051.1"/>
</dbReference>
<dbReference type="GeneID" id="130709071"/>
<gene>
    <name evidence="3" type="primary">LOC130709071</name>
</gene>
<accession>A0ABM3U9K9</accession>